<comment type="caution">
    <text evidence="1">The sequence shown here is derived from an EMBL/GenBank/DDBJ whole genome shotgun (WGS) entry which is preliminary data.</text>
</comment>
<protein>
    <submittedName>
        <fullName evidence="1">Uncharacterized protein</fullName>
    </submittedName>
</protein>
<dbReference type="InterPro" id="IPR012865">
    <property type="entry name" value="DUF1642"/>
</dbReference>
<dbReference type="STRING" id="1423745.GCA_001311215_01871"/>
<dbReference type="AlphaFoldDB" id="A0A0R2CP16"/>
<dbReference type="RefSeq" id="WP_056961971.1">
    <property type="nucleotide sequence ID" value="NZ_AYZI01000018.1"/>
</dbReference>
<dbReference type="PATRIC" id="fig|1423745.4.peg.378"/>
<dbReference type="EMBL" id="AYZI01000018">
    <property type="protein sequence ID" value="KRM89555.1"/>
    <property type="molecule type" value="Genomic_DNA"/>
</dbReference>
<sequence length="145" mass="16709">MAEKVQIEKPVVSKELAEAFEDVNKVCSFVSYIVNGKHFHYNVPEKNEMAHGAFENLLARMYVLGYEVEKPKRYVLQIPIKDDDDGTFEYLYRNANGRPVYHWLSCDKDVINNAYYSDGFTKSEIEADEGLKKLASVCELIEVED</sequence>
<gene>
    <name evidence="1" type="ORF">FC87_GL000351</name>
</gene>
<accession>A0A0R2CP16</accession>
<proteinExistence type="predicted"/>
<dbReference type="Pfam" id="PF07852">
    <property type="entry name" value="DUF1642"/>
    <property type="match status" value="1"/>
</dbReference>
<name>A0A0R2CP16_9LACO</name>
<organism evidence="1 2">
    <name type="scientific">Fructilactobacillus florum DSM 22689 = JCM 16035</name>
    <dbReference type="NCBI Taxonomy" id="1423745"/>
    <lineage>
        <taxon>Bacteria</taxon>
        <taxon>Bacillati</taxon>
        <taxon>Bacillota</taxon>
        <taxon>Bacilli</taxon>
        <taxon>Lactobacillales</taxon>
        <taxon>Lactobacillaceae</taxon>
        <taxon>Fructilactobacillus</taxon>
    </lineage>
</organism>
<dbReference type="Proteomes" id="UP000051586">
    <property type="component" value="Unassembled WGS sequence"/>
</dbReference>
<evidence type="ECO:0000313" key="2">
    <source>
        <dbReference type="Proteomes" id="UP000051586"/>
    </source>
</evidence>
<reference evidence="1 2" key="1">
    <citation type="journal article" date="2015" name="Genome Announc.">
        <title>Expanding the biotechnology potential of lactobacilli through comparative genomics of 213 strains and associated genera.</title>
        <authorList>
            <person name="Sun Z."/>
            <person name="Harris H.M."/>
            <person name="McCann A."/>
            <person name="Guo C."/>
            <person name="Argimon S."/>
            <person name="Zhang W."/>
            <person name="Yang X."/>
            <person name="Jeffery I.B."/>
            <person name="Cooney J.C."/>
            <person name="Kagawa T.F."/>
            <person name="Liu W."/>
            <person name="Song Y."/>
            <person name="Salvetti E."/>
            <person name="Wrobel A."/>
            <person name="Rasinkangas P."/>
            <person name="Parkhill J."/>
            <person name="Rea M.C."/>
            <person name="O'Sullivan O."/>
            <person name="Ritari J."/>
            <person name="Douillard F.P."/>
            <person name="Paul Ross R."/>
            <person name="Yang R."/>
            <person name="Briner A.E."/>
            <person name="Felis G.E."/>
            <person name="de Vos W.M."/>
            <person name="Barrangou R."/>
            <person name="Klaenhammer T.R."/>
            <person name="Caufield P.W."/>
            <person name="Cui Y."/>
            <person name="Zhang H."/>
            <person name="O'Toole P.W."/>
        </authorList>
    </citation>
    <scope>NUCLEOTIDE SEQUENCE [LARGE SCALE GENOMIC DNA]</scope>
    <source>
        <strain evidence="1 2">DSM 22689</strain>
    </source>
</reference>
<evidence type="ECO:0000313" key="1">
    <source>
        <dbReference type="EMBL" id="KRM89555.1"/>
    </source>
</evidence>